<dbReference type="Gene3D" id="1.10.10.10">
    <property type="entry name" value="Winged helix-like DNA-binding domain superfamily/Winged helix DNA-binding domain"/>
    <property type="match status" value="1"/>
</dbReference>
<dbReference type="InterPro" id="IPR001766">
    <property type="entry name" value="Fork_head_dom"/>
</dbReference>
<name>A0A9P8AZ92_9AGAR</name>
<accession>A0A9P8AZ92</accession>
<evidence type="ECO:0000313" key="5">
    <source>
        <dbReference type="EMBL" id="KAG7453290.1"/>
    </source>
</evidence>
<dbReference type="CDD" id="cd00059">
    <property type="entry name" value="FH_FOX"/>
    <property type="match status" value="1"/>
</dbReference>
<feature type="domain" description="Fork-head" evidence="4">
    <location>
        <begin position="30"/>
        <end position="120"/>
    </location>
</feature>
<organism evidence="5 6">
    <name type="scientific">Guyanagaster necrorhizus</name>
    <dbReference type="NCBI Taxonomy" id="856835"/>
    <lineage>
        <taxon>Eukaryota</taxon>
        <taxon>Fungi</taxon>
        <taxon>Dikarya</taxon>
        <taxon>Basidiomycota</taxon>
        <taxon>Agaricomycotina</taxon>
        <taxon>Agaricomycetes</taxon>
        <taxon>Agaricomycetidae</taxon>
        <taxon>Agaricales</taxon>
        <taxon>Marasmiineae</taxon>
        <taxon>Physalacriaceae</taxon>
        <taxon>Guyanagaster</taxon>
    </lineage>
</organism>
<comment type="caution">
    <text evidence="5">The sequence shown here is derived from an EMBL/GenBank/DDBJ whole genome shotgun (WGS) entry which is preliminary data.</text>
</comment>
<dbReference type="PROSITE" id="PS50039">
    <property type="entry name" value="FORK_HEAD_3"/>
    <property type="match status" value="1"/>
</dbReference>
<comment type="subcellular location">
    <subcellularLocation>
        <location evidence="3">Nucleus</location>
    </subcellularLocation>
</comment>
<dbReference type="Pfam" id="PF00250">
    <property type="entry name" value="Forkhead"/>
    <property type="match status" value="1"/>
</dbReference>
<reference evidence="5" key="1">
    <citation type="submission" date="2020-11" db="EMBL/GenBank/DDBJ databases">
        <title>Adaptations for nitrogen fixation in a non-lichenized fungal sporocarp promotes dispersal by wood-feeding termites.</title>
        <authorList>
            <consortium name="DOE Joint Genome Institute"/>
            <person name="Koch R.A."/>
            <person name="Yoon G."/>
            <person name="Arayal U."/>
            <person name="Lail K."/>
            <person name="Amirebrahimi M."/>
            <person name="Labutti K."/>
            <person name="Lipzen A."/>
            <person name="Riley R."/>
            <person name="Barry K."/>
            <person name="Henrissat B."/>
            <person name="Grigoriev I.V."/>
            <person name="Herr J.R."/>
            <person name="Aime M.C."/>
        </authorList>
    </citation>
    <scope>NUCLEOTIDE SEQUENCE</scope>
    <source>
        <strain evidence="5">MCA 3950</strain>
    </source>
</reference>
<dbReference type="AlphaFoldDB" id="A0A9P8AZ92"/>
<dbReference type="GeneID" id="66104813"/>
<evidence type="ECO:0000256" key="3">
    <source>
        <dbReference type="PROSITE-ProRule" id="PRU00089"/>
    </source>
</evidence>
<feature type="non-terminal residue" evidence="5">
    <location>
        <position position="120"/>
    </location>
</feature>
<dbReference type="GO" id="GO:0000978">
    <property type="term" value="F:RNA polymerase II cis-regulatory region sequence-specific DNA binding"/>
    <property type="evidence" value="ECO:0007669"/>
    <property type="project" value="TreeGrafter"/>
</dbReference>
<dbReference type="Proteomes" id="UP000812287">
    <property type="component" value="Unassembled WGS sequence"/>
</dbReference>
<dbReference type="PRINTS" id="PR00053">
    <property type="entry name" value="FORKHEAD"/>
</dbReference>
<feature type="non-terminal residue" evidence="5">
    <location>
        <position position="1"/>
    </location>
</feature>
<keyword evidence="2 3" id="KW-0539">Nucleus</keyword>
<dbReference type="GO" id="GO:0000981">
    <property type="term" value="F:DNA-binding transcription factor activity, RNA polymerase II-specific"/>
    <property type="evidence" value="ECO:0007669"/>
    <property type="project" value="TreeGrafter"/>
</dbReference>
<dbReference type="PROSITE" id="PS00658">
    <property type="entry name" value="FORK_HEAD_2"/>
    <property type="match status" value="1"/>
</dbReference>
<dbReference type="OrthoDB" id="5954824at2759"/>
<dbReference type="EMBL" id="MU250523">
    <property type="protein sequence ID" value="KAG7453290.1"/>
    <property type="molecule type" value="Genomic_DNA"/>
</dbReference>
<dbReference type="SUPFAM" id="SSF46785">
    <property type="entry name" value="Winged helix' DNA-binding domain"/>
    <property type="match status" value="1"/>
</dbReference>
<feature type="DNA-binding region" description="Fork-head" evidence="3">
    <location>
        <begin position="30"/>
        <end position="120"/>
    </location>
</feature>
<dbReference type="SMART" id="SM00339">
    <property type="entry name" value="FH"/>
    <property type="match status" value="1"/>
</dbReference>
<evidence type="ECO:0000256" key="1">
    <source>
        <dbReference type="ARBA" id="ARBA00023125"/>
    </source>
</evidence>
<sequence>AEAFLREQFNIPPHVPVNLDALPDPAPGERPEYTNSQLTRLAIYGHPRHEATLNQILQAIEDRFDWYRKENKAWRNSIRHLLSLESFYVKVERQKTDPGSGSYWTLNVRDPYGMKRLRKR</sequence>
<dbReference type="InterPro" id="IPR036388">
    <property type="entry name" value="WH-like_DNA-bd_sf"/>
</dbReference>
<keyword evidence="6" id="KW-1185">Reference proteome</keyword>
<dbReference type="GO" id="GO:0005634">
    <property type="term" value="C:nucleus"/>
    <property type="evidence" value="ECO:0007669"/>
    <property type="project" value="UniProtKB-SubCell"/>
</dbReference>
<gene>
    <name evidence="5" type="ORF">BT62DRAFT_869359</name>
</gene>
<keyword evidence="1 3" id="KW-0238">DNA-binding</keyword>
<dbReference type="InterPro" id="IPR050211">
    <property type="entry name" value="FOX_domain-containing"/>
</dbReference>
<dbReference type="InterPro" id="IPR036390">
    <property type="entry name" value="WH_DNA-bd_sf"/>
</dbReference>
<dbReference type="RefSeq" id="XP_043046790.1">
    <property type="nucleotide sequence ID" value="XM_043182516.1"/>
</dbReference>
<dbReference type="PANTHER" id="PTHR11829">
    <property type="entry name" value="FORKHEAD BOX PROTEIN"/>
    <property type="match status" value="1"/>
</dbReference>
<evidence type="ECO:0000313" key="6">
    <source>
        <dbReference type="Proteomes" id="UP000812287"/>
    </source>
</evidence>
<proteinExistence type="predicted"/>
<protein>
    <submittedName>
        <fullName evidence="5">Winged helix DNA-binding domain-containing protein</fullName>
    </submittedName>
</protein>
<dbReference type="InterPro" id="IPR030456">
    <property type="entry name" value="TF_fork_head_CS_2"/>
</dbReference>
<evidence type="ECO:0000259" key="4">
    <source>
        <dbReference type="PROSITE" id="PS50039"/>
    </source>
</evidence>
<dbReference type="PANTHER" id="PTHR11829:SF343">
    <property type="entry name" value="FORK-HEAD DOMAIN-CONTAINING PROTEIN"/>
    <property type="match status" value="1"/>
</dbReference>
<evidence type="ECO:0000256" key="2">
    <source>
        <dbReference type="ARBA" id="ARBA00023242"/>
    </source>
</evidence>